<accession>D7RU26</accession>
<sequence>MKSVIVPSVQSPPSMLKLHDFCNRAHTSIEHSRDWCRSLLILNCQELAAQQPLRPINWCSRLLKMTIVPPAPGLIEQLRHMVQMLVDPFGQFFDGLLLELVTFPELDVQGPGHLVEVPADSSKLPARFPYGVHFFISEDRHPVQRPQSFLYLNSPANM</sequence>
<dbReference type="EMBL" id="HM126016">
    <property type="protein sequence ID" value="ADH29568.1"/>
    <property type="molecule type" value="Genomic_DNA"/>
</dbReference>
<geneLocation type="plasmid" evidence="1">
    <name>pKOX105</name>
</geneLocation>
<evidence type="ECO:0008006" key="2">
    <source>
        <dbReference type="Google" id="ProtNLM"/>
    </source>
</evidence>
<keyword evidence="1" id="KW-0614">Plasmid</keyword>
<dbReference type="AlphaFoldDB" id="D7RU26"/>
<evidence type="ECO:0000313" key="1">
    <source>
        <dbReference type="EMBL" id="ADH29568.1"/>
    </source>
</evidence>
<protein>
    <recommendedName>
        <fullName evidence="2">Resolvase</fullName>
    </recommendedName>
</protein>
<organism evidence="1">
    <name type="scientific">Klebsiella oxytoca KOX105</name>
    <dbReference type="NCBI Taxonomy" id="795470"/>
    <lineage>
        <taxon>Bacteria</taxon>
        <taxon>Pseudomonadati</taxon>
        <taxon>Pseudomonadota</taxon>
        <taxon>Gammaproteobacteria</taxon>
        <taxon>Enterobacterales</taxon>
        <taxon>Enterobacteriaceae</taxon>
        <taxon>Klebsiella/Raoultella group</taxon>
        <taxon>Klebsiella</taxon>
    </lineage>
</organism>
<reference evidence="1" key="1">
    <citation type="journal article" date="2010" name="J. Antimicrob. Chemother.">
        <title>Complete nucleotide sequence of the IncN plasmid pKOX105 encoding VIM-1, QnrS1 and SHV-12 proteins in Enterobacteriaceae from Bolzano, Italy compared with IncN plasmids encoding KPC enzymes in the USA.</title>
        <authorList>
            <person name="Carattoli A."/>
            <person name="Aschbacher R."/>
            <person name="March A."/>
            <person name="Larcher C."/>
            <person name="Livermore D.M."/>
            <person name="Woodford N."/>
        </authorList>
    </citation>
    <scope>NUCLEOTIDE SEQUENCE</scope>
    <source>
        <strain evidence="1">KOX105</strain>
        <plasmid evidence="1">pKOX105</plasmid>
    </source>
</reference>
<name>D7RU26_KLEOX</name>
<proteinExistence type="predicted"/>